<comment type="caution">
    <text evidence="1">The sequence shown here is derived from an EMBL/GenBank/DDBJ whole genome shotgun (WGS) entry which is preliminary data.</text>
</comment>
<protein>
    <submittedName>
        <fullName evidence="1">Unnamed protein product</fullName>
    </submittedName>
</protein>
<dbReference type="AlphaFoldDB" id="A0A9W6YJA5"/>
<sequence>MPKRIEWREVAVNVDAVDADTLLSGMKSFEVTKSHAMACTACWDVDPHHMRYRLLACNSVACDPAGVFACPWRGKTLTCQKSEEVSIYEFSEHASGVPSPKKKKLTSTQKDFCRELTSHHLRPMRICHAMARKFEIALEDLPALTTMQNFVNHYSRT</sequence>
<dbReference type="PANTHER" id="PTHR48142:SF1">
    <property type="entry name" value="MULE TRANSPOSASE DOMAIN-CONTAINING PROTEIN"/>
    <property type="match status" value="1"/>
</dbReference>
<dbReference type="OrthoDB" id="97124at2759"/>
<keyword evidence="2" id="KW-1185">Reference proteome</keyword>
<dbReference type="EMBL" id="BSXT01019003">
    <property type="protein sequence ID" value="GMG17353.1"/>
    <property type="molecule type" value="Genomic_DNA"/>
</dbReference>
<accession>A0A9W6YJA5</accession>
<evidence type="ECO:0000313" key="2">
    <source>
        <dbReference type="Proteomes" id="UP001165121"/>
    </source>
</evidence>
<organism evidence="1 2">
    <name type="scientific">Phytophthora fragariaefolia</name>
    <dbReference type="NCBI Taxonomy" id="1490495"/>
    <lineage>
        <taxon>Eukaryota</taxon>
        <taxon>Sar</taxon>
        <taxon>Stramenopiles</taxon>
        <taxon>Oomycota</taxon>
        <taxon>Peronosporomycetes</taxon>
        <taxon>Peronosporales</taxon>
        <taxon>Peronosporaceae</taxon>
        <taxon>Phytophthora</taxon>
    </lineage>
</organism>
<proteinExistence type="predicted"/>
<reference evidence="1" key="1">
    <citation type="submission" date="2023-04" db="EMBL/GenBank/DDBJ databases">
        <title>Phytophthora fragariaefolia NBRC 109709.</title>
        <authorList>
            <person name="Ichikawa N."/>
            <person name="Sato H."/>
            <person name="Tonouchi N."/>
        </authorList>
    </citation>
    <scope>NUCLEOTIDE SEQUENCE</scope>
    <source>
        <strain evidence="1">NBRC 109709</strain>
    </source>
</reference>
<gene>
    <name evidence="1" type="ORF">Pfra01_003012000</name>
</gene>
<name>A0A9W6YJA5_9STRA</name>
<dbReference type="PANTHER" id="PTHR48142">
    <property type="entry name" value="PIGMENTOSA GTPASE REGULATOR-LIKE PROTEIN, PUTATIVE-RELATED"/>
    <property type="match status" value="1"/>
</dbReference>
<dbReference type="Proteomes" id="UP001165121">
    <property type="component" value="Unassembled WGS sequence"/>
</dbReference>
<evidence type="ECO:0000313" key="1">
    <source>
        <dbReference type="EMBL" id="GMG17353.1"/>
    </source>
</evidence>